<dbReference type="SUPFAM" id="SSF50331">
    <property type="entry name" value="MOP-like"/>
    <property type="match status" value="1"/>
</dbReference>
<dbReference type="SUPFAM" id="SSF52540">
    <property type="entry name" value="P-loop containing nucleoside triphosphate hydrolases"/>
    <property type="match status" value="1"/>
</dbReference>
<dbReference type="SMART" id="SM00382">
    <property type="entry name" value="AAA"/>
    <property type="match status" value="1"/>
</dbReference>
<dbReference type="PANTHER" id="PTHR42781">
    <property type="entry name" value="SPERMIDINE/PUTRESCINE IMPORT ATP-BINDING PROTEIN POTA"/>
    <property type="match status" value="1"/>
</dbReference>
<comment type="subunit">
    <text evidence="7">The complex is composed of two ATP-binding proteins (PotA), two transmembrane proteins (PotB and PotC) and a solute-binding protein (PotD).</text>
</comment>
<keyword evidence="3 7" id="KW-0547">Nucleotide-binding</keyword>
<dbReference type="PANTHER" id="PTHR42781:SF4">
    <property type="entry name" value="SPERMIDINE_PUTRESCINE IMPORT ATP-BINDING PROTEIN POTA"/>
    <property type="match status" value="1"/>
</dbReference>
<dbReference type="Gene3D" id="3.40.50.300">
    <property type="entry name" value="P-loop containing nucleotide triphosphate hydrolases"/>
    <property type="match status" value="1"/>
</dbReference>
<accession>A0ABW2D0Q2</accession>
<dbReference type="Pfam" id="PF00005">
    <property type="entry name" value="ABC_tran"/>
    <property type="match status" value="1"/>
</dbReference>
<name>A0ABW2D0Q2_9ACTN</name>
<dbReference type="InterPro" id="IPR003439">
    <property type="entry name" value="ABC_transporter-like_ATP-bd"/>
</dbReference>
<organism evidence="9 10">
    <name type="scientific">Actinomadura yumaensis</name>
    <dbReference type="NCBI Taxonomy" id="111807"/>
    <lineage>
        <taxon>Bacteria</taxon>
        <taxon>Bacillati</taxon>
        <taxon>Actinomycetota</taxon>
        <taxon>Actinomycetes</taxon>
        <taxon>Streptosporangiales</taxon>
        <taxon>Thermomonosporaceae</taxon>
        <taxon>Actinomadura</taxon>
    </lineage>
</organism>
<evidence type="ECO:0000256" key="3">
    <source>
        <dbReference type="ARBA" id="ARBA00022741"/>
    </source>
</evidence>
<dbReference type="InterPro" id="IPR005893">
    <property type="entry name" value="PotA-like"/>
</dbReference>
<dbReference type="NCBIfam" id="TIGR01187">
    <property type="entry name" value="potA"/>
    <property type="match status" value="1"/>
</dbReference>
<dbReference type="RefSeq" id="WP_160826475.1">
    <property type="nucleotide sequence ID" value="NZ_JBHSXE010000001.1"/>
</dbReference>
<dbReference type="PROSITE" id="PS00211">
    <property type="entry name" value="ABC_TRANSPORTER_1"/>
    <property type="match status" value="1"/>
</dbReference>
<evidence type="ECO:0000256" key="2">
    <source>
        <dbReference type="ARBA" id="ARBA00022475"/>
    </source>
</evidence>
<evidence type="ECO:0000259" key="8">
    <source>
        <dbReference type="PROSITE" id="PS50893"/>
    </source>
</evidence>
<evidence type="ECO:0000256" key="6">
    <source>
        <dbReference type="ARBA" id="ARBA00023136"/>
    </source>
</evidence>
<reference evidence="10" key="1">
    <citation type="journal article" date="2019" name="Int. J. Syst. Evol. Microbiol.">
        <title>The Global Catalogue of Microorganisms (GCM) 10K type strain sequencing project: providing services to taxonomists for standard genome sequencing and annotation.</title>
        <authorList>
            <consortium name="The Broad Institute Genomics Platform"/>
            <consortium name="The Broad Institute Genome Sequencing Center for Infectious Disease"/>
            <person name="Wu L."/>
            <person name="Ma J."/>
        </authorList>
    </citation>
    <scope>NUCLEOTIDE SEQUENCE [LARGE SCALE GENOMIC DNA]</scope>
    <source>
        <strain evidence="10">JCM 3369</strain>
    </source>
</reference>
<protein>
    <recommendedName>
        <fullName evidence="7">Spermidine/putrescine import ATP-binding protein PotA</fullName>
        <ecNumber evidence="7">7.6.2.11</ecNumber>
    </recommendedName>
</protein>
<evidence type="ECO:0000313" key="9">
    <source>
        <dbReference type="EMBL" id="MFC6886130.1"/>
    </source>
</evidence>
<comment type="function">
    <text evidence="7">Part of the ABC transporter complex PotABCD involved in spermidine/putrescine import. Responsible for energy coupling to the transport system.</text>
</comment>
<dbReference type="EC" id="7.6.2.11" evidence="7"/>
<dbReference type="Pfam" id="PF08402">
    <property type="entry name" value="TOBE_2"/>
    <property type="match status" value="1"/>
</dbReference>
<keyword evidence="5 7" id="KW-1278">Translocase</keyword>
<feature type="domain" description="ABC transporter" evidence="8">
    <location>
        <begin position="10"/>
        <end position="242"/>
    </location>
</feature>
<dbReference type="Proteomes" id="UP001596380">
    <property type="component" value="Unassembled WGS sequence"/>
</dbReference>
<dbReference type="InterPro" id="IPR008995">
    <property type="entry name" value="Mo/tungstate-bd_C_term_dom"/>
</dbReference>
<comment type="caution">
    <text evidence="9">The sequence shown here is derived from an EMBL/GenBank/DDBJ whole genome shotgun (WGS) entry which is preliminary data.</text>
</comment>
<gene>
    <name evidence="7" type="primary">potA</name>
    <name evidence="9" type="ORF">ACFQKB_40670</name>
</gene>
<evidence type="ECO:0000313" key="10">
    <source>
        <dbReference type="Proteomes" id="UP001596380"/>
    </source>
</evidence>
<dbReference type="GO" id="GO:0005524">
    <property type="term" value="F:ATP binding"/>
    <property type="evidence" value="ECO:0007669"/>
    <property type="project" value="UniProtKB-KW"/>
</dbReference>
<dbReference type="PROSITE" id="PS50893">
    <property type="entry name" value="ABC_TRANSPORTER_2"/>
    <property type="match status" value="1"/>
</dbReference>
<evidence type="ECO:0000256" key="1">
    <source>
        <dbReference type="ARBA" id="ARBA00022448"/>
    </source>
</evidence>
<dbReference type="InterPro" id="IPR027417">
    <property type="entry name" value="P-loop_NTPase"/>
</dbReference>
<keyword evidence="10" id="KW-1185">Reference proteome</keyword>
<evidence type="ECO:0000256" key="4">
    <source>
        <dbReference type="ARBA" id="ARBA00022840"/>
    </source>
</evidence>
<keyword evidence="1 7" id="KW-0813">Transport</keyword>
<evidence type="ECO:0000256" key="7">
    <source>
        <dbReference type="RuleBase" id="RU364083"/>
    </source>
</evidence>
<dbReference type="InterPro" id="IPR003593">
    <property type="entry name" value="AAA+_ATPase"/>
</dbReference>
<proteinExistence type="inferred from homology"/>
<keyword evidence="6 7" id="KW-0472">Membrane</keyword>
<comment type="similarity">
    <text evidence="7">Belongs to the ABC transporter superfamily. Spermidine/putrescine importer (TC 3.A.1.11.1) family.</text>
</comment>
<dbReference type="Gene3D" id="2.40.50.100">
    <property type="match status" value="1"/>
</dbReference>
<dbReference type="InterPro" id="IPR017871">
    <property type="entry name" value="ABC_transporter-like_CS"/>
</dbReference>
<keyword evidence="4 7" id="KW-0067">ATP-binding</keyword>
<comment type="catalytic activity">
    <reaction evidence="7">
        <text>ATP + H2O + polyamine-[polyamine-binding protein]Side 1 = ADP + phosphate + polyamineSide 2 + [polyamine-binding protein]Side 1.</text>
        <dbReference type="EC" id="7.6.2.11"/>
    </reaction>
</comment>
<keyword evidence="2 7" id="KW-1003">Cell membrane</keyword>
<dbReference type="InterPro" id="IPR013611">
    <property type="entry name" value="Transp-assoc_OB_typ2"/>
</dbReference>
<dbReference type="InterPro" id="IPR050093">
    <property type="entry name" value="ABC_SmlMolc_Importer"/>
</dbReference>
<dbReference type="EMBL" id="JBHSXS010000048">
    <property type="protein sequence ID" value="MFC6886130.1"/>
    <property type="molecule type" value="Genomic_DNA"/>
</dbReference>
<evidence type="ECO:0000256" key="5">
    <source>
        <dbReference type="ARBA" id="ARBA00022967"/>
    </source>
</evidence>
<sequence length="357" mass="38258">MPDHSPGAGVRVRDLTKRFGSAARPAVDAVSLDVRPGEFMTFLGPSGSGKTTTLNMIAGLEGVTGGEIRIGDRDVAALPAHRRDLGVVFQQYALFPHMTAAQNVAFPLRRRKLPKAEIAERVARTLDLVRLGDHADRLPRKLSGGQQQRVALARAIVFDPRVLLMDEPLGALDKKLREQLQIEIARLHRELGVTVIFVTHDQEEALALSDRIAVFNEGRIEQVGTASDLYERPATRFVAAFLGDSNAFEGTLSGGRLAGDGLDLRAPATDLPDGSRAALIVRPERLRLSGAPGSGDNAVSADVTDIVYQGAFRKVLIRFGNGGAGCVREAIGALSDIAPGDRVTVHWSPDHAVLVPA</sequence>